<dbReference type="Gene3D" id="3.30.565.10">
    <property type="entry name" value="Histidine kinase-like ATPase, C-terminal domain"/>
    <property type="match status" value="1"/>
</dbReference>
<feature type="transmembrane region" description="Helical" evidence="10">
    <location>
        <begin position="9"/>
        <end position="27"/>
    </location>
</feature>
<dbReference type="InterPro" id="IPR005467">
    <property type="entry name" value="His_kinase_dom"/>
</dbReference>
<dbReference type="InterPro" id="IPR036097">
    <property type="entry name" value="HisK_dim/P_sf"/>
</dbReference>
<dbReference type="SUPFAM" id="SSF55874">
    <property type="entry name" value="ATPase domain of HSP90 chaperone/DNA topoisomerase II/histidine kinase"/>
    <property type="match status" value="1"/>
</dbReference>
<evidence type="ECO:0000256" key="9">
    <source>
        <dbReference type="ARBA" id="ARBA00023136"/>
    </source>
</evidence>
<evidence type="ECO:0000313" key="13">
    <source>
        <dbReference type="Proteomes" id="UP000185999"/>
    </source>
</evidence>
<evidence type="ECO:0000313" key="12">
    <source>
        <dbReference type="EMBL" id="SIS44047.1"/>
    </source>
</evidence>
<evidence type="ECO:0000256" key="8">
    <source>
        <dbReference type="ARBA" id="ARBA00022989"/>
    </source>
</evidence>
<dbReference type="EMBL" id="FTOE01000001">
    <property type="protein sequence ID" value="SIS44047.1"/>
    <property type="molecule type" value="Genomic_DNA"/>
</dbReference>
<keyword evidence="5" id="KW-0808">Transferase</keyword>
<evidence type="ECO:0000256" key="4">
    <source>
        <dbReference type="ARBA" id="ARBA00022553"/>
    </source>
</evidence>
<dbReference type="Pfam" id="PF02518">
    <property type="entry name" value="HATPase_c"/>
    <property type="match status" value="1"/>
</dbReference>
<dbReference type="GO" id="GO:0005886">
    <property type="term" value="C:plasma membrane"/>
    <property type="evidence" value="ECO:0007669"/>
    <property type="project" value="TreeGrafter"/>
</dbReference>
<evidence type="ECO:0000256" key="10">
    <source>
        <dbReference type="SAM" id="Phobius"/>
    </source>
</evidence>
<dbReference type="InterPro" id="IPR004358">
    <property type="entry name" value="Sig_transdc_His_kin-like_C"/>
</dbReference>
<keyword evidence="13" id="KW-1185">Reference proteome</keyword>
<proteinExistence type="predicted"/>
<comment type="subcellular location">
    <subcellularLocation>
        <location evidence="2">Membrane</location>
    </subcellularLocation>
</comment>
<evidence type="ECO:0000256" key="3">
    <source>
        <dbReference type="ARBA" id="ARBA00012438"/>
    </source>
</evidence>
<dbReference type="Proteomes" id="UP000185999">
    <property type="component" value="Unassembled WGS sequence"/>
</dbReference>
<evidence type="ECO:0000256" key="2">
    <source>
        <dbReference type="ARBA" id="ARBA00004370"/>
    </source>
</evidence>
<dbReference type="PRINTS" id="PR00344">
    <property type="entry name" value="BCTRLSENSOR"/>
</dbReference>
<accession>A0A1N7J478</accession>
<dbReference type="SMART" id="SM00387">
    <property type="entry name" value="HATPase_c"/>
    <property type="match status" value="1"/>
</dbReference>
<dbReference type="InterPro" id="IPR003594">
    <property type="entry name" value="HATPase_dom"/>
</dbReference>
<feature type="transmembrane region" description="Helical" evidence="10">
    <location>
        <begin position="159"/>
        <end position="180"/>
    </location>
</feature>
<dbReference type="EC" id="2.7.13.3" evidence="3"/>
<evidence type="ECO:0000256" key="6">
    <source>
        <dbReference type="ARBA" id="ARBA00022692"/>
    </source>
</evidence>
<evidence type="ECO:0000259" key="11">
    <source>
        <dbReference type="PROSITE" id="PS50109"/>
    </source>
</evidence>
<name>A0A1N7J478_9GAMM</name>
<evidence type="ECO:0000256" key="5">
    <source>
        <dbReference type="ARBA" id="ARBA00022679"/>
    </source>
</evidence>
<organism evidence="12 13">
    <name type="scientific">Neptunomonas antarctica</name>
    <dbReference type="NCBI Taxonomy" id="619304"/>
    <lineage>
        <taxon>Bacteria</taxon>
        <taxon>Pseudomonadati</taxon>
        <taxon>Pseudomonadota</taxon>
        <taxon>Gammaproteobacteria</taxon>
        <taxon>Oceanospirillales</taxon>
        <taxon>Oceanospirillaceae</taxon>
        <taxon>Neptunomonas</taxon>
    </lineage>
</organism>
<evidence type="ECO:0000256" key="7">
    <source>
        <dbReference type="ARBA" id="ARBA00022777"/>
    </source>
</evidence>
<protein>
    <recommendedName>
        <fullName evidence="3">histidine kinase</fullName>
        <ecNumber evidence="3">2.7.13.3</ecNumber>
    </recommendedName>
</protein>
<dbReference type="Gene3D" id="1.10.287.130">
    <property type="match status" value="1"/>
</dbReference>
<feature type="domain" description="Histidine kinase" evidence="11">
    <location>
        <begin position="240"/>
        <end position="442"/>
    </location>
</feature>
<reference evidence="13" key="1">
    <citation type="submission" date="2017-01" db="EMBL/GenBank/DDBJ databases">
        <authorList>
            <person name="Varghese N."/>
            <person name="Submissions S."/>
        </authorList>
    </citation>
    <scope>NUCLEOTIDE SEQUENCE [LARGE SCALE GENOMIC DNA]</scope>
    <source>
        <strain evidence="13">DSM 22306</strain>
    </source>
</reference>
<dbReference type="OrthoDB" id="9809567at2"/>
<keyword evidence="8 10" id="KW-1133">Transmembrane helix</keyword>
<dbReference type="SUPFAM" id="SSF47384">
    <property type="entry name" value="Homodimeric domain of signal transducing histidine kinase"/>
    <property type="match status" value="1"/>
</dbReference>
<dbReference type="InterPro" id="IPR036890">
    <property type="entry name" value="HATPase_C_sf"/>
</dbReference>
<dbReference type="STRING" id="619304.SAMN05421760_101570"/>
<keyword evidence="9 10" id="KW-0472">Membrane</keyword>
<keyword evidence="7 12" id="KW-0418">Kinase</keyword>
<keyword evidence="6 10" id="KW-0812">Transmembrane</keyword>
<dbReference type="PROSITE" id="PS50109">
    <property type="entry name" value="HIS_KIN"/>
    <property type="match status" value="1"/>
</dbReference>
<dbReference type="RefSeq" id="WP_082400336.1">
    <property type="nucleotide sequence ID" value="NZ_FTOE01000001.1"/>
</dbReference>
<dbReference type="GO" id="GO:0000155">
    <property type="term" value="F:phosphorelay sensor kinase activity"/>
    <property type="evidence" value="ECO:0007669"/>
    <property type="project" value="InterPro"/>
</dbReference>
<dbReference type="AlphaFoldDB" id="A0A1N7J478"/>
<evidence type="ECO:0000256" key="1">
    <source>
        <dbReference type="ARBA" id="ARBA00000085"/>
    </source>
</evidence>
<dbReference type="InterPro" id="IPR050428">
    <property type="entry name" value="TCS_sensor_his_kinase"/>
</dbReference>
<dbReference type="PANTHER" id="PTHR45436:SF5">
    <property type="entry name" value="SENSOR HISTIDINE KINASE TRCS"/>
    <property type="match status" value="1"/>
</dbReference>
<dbReference type="PANTHER" id="PTHR45436">
    <property type="entry name" value="SENSOR HISTIDINE KINASE YKOH"/>
    <property type="match status" value="1"/>
</dbReference>
<keyword evidence="4" id="KW-0597">Phosphoprotein</keyword>
<sequence>MINSIQGRLNLAFIGLTLVVFTILWFMQGMAVRDVAYEFVSARMQSDARTVLQAVMRKDNEWQIDPNYISPVYTLPMSGHYYQFLVDEGEWIYSRSLWDEEIPTYDGKPVGQMNINLQYKRDIPWLVYDHRFEKSGHQIRIVLAEDISHIEAEVERLRWWVAGIGLKFTIILLIAQIIIIRGGLKSLTRMRLDIVRLKEGDISSLPEVQVKEIAPLVNEINYMVESMSLRLDRSRHAVGNLAHAAKTPLTVIDRQIETLRQSSPECANALEQQSKALRSLVERELTRARIAGAAMPGQKVIIEEEVEKLIKAMKMIHRDKQLGYEVCIKSTTFFPGERDDLIELMGNLIDNASKWATTQVRIRGMMNDHCLELCIEDDGPGIPADNMAQLIARGERLDESTIGHGLGLSIVMEIVRQYKGMFELLPSDMGGLHAHLLLPRQQNAELRSVASTSQL</sequence>
<comment type="catalytic activity">
    <reaction evidence="1">
        <text>ATP + protein L-histidine = ADP + protein N-phospho-L-histidine.</text>
        <dbReference type="EC" id="2.7.13.3"/>
    </reaction>
</comment>
<gene>
    <name evidence="12" type="ORF">SAMN05421760_101570</name>
</gene>